<dbReference type="eggNOG" id="ENOG502ZBB4">
    <property type="taxonomic scope" value="Bacteria"/>
</dbReference>
<gene>
    <name evidence="1" type="ordered locus">PTH_0699</name>
</gene>
<evidence type="ECO:0000313" key="1">
    <source>
        <dbReference type="EMBL" id="BAF58880.1"/>
    </source>
</evidence>
<accession>A5D4E9</accession>
<organism evidence="1 2">
    <name type="scientific">Pelotomaculum thermopropionicum (strain DSM 13744 / JCM 10971 / SI)</name>
    <dbReference type="NCBI Taxonomy" id="370438"/>
    <lineage>
        <taxon>Bacteria</taxon>
        <taxon>Bacillati</taxon>
        <taxon>Bacillota</taxon>
        <taxon>Clostridia</taxon>
        <taxon>Eubacteriales</taxon>
        <taxon>Desulfotomaculaceae</taxon>
        <taxon>Pelotomaculum</taxon>
    </lineage>
</organism>
<protein>
    <submittedName>
        <fullName evidence="1">Uncharacterized protein</fullName>
    </submittedName>
</protein>
<proteinExistence type="predicted"/>
<keyword evidence="2" id="KW-1185">Reference proteome</keyword>
<name>A5D4E9_PELTS</name>
<dbReference type="Proteomes" id="UP000006556">
    <property type="component" value="Chromosome"/>
</dbReference>
<dbReference type="STRING" id="370438.PTH_0699"/>
<evidence type="ECO:0000313" key="2">
    <source>
        <dbReference type="Proteomes" id="UP000006556"/>
    </source>
</evidence>
<sequence>MEEKERRKEILKRWGKVDPSKIQVISPFDPDEPLEEFLTLHFESKHMLVINTDAKGKKHVLRVLKKFAENKGLEFKIFNTSGASVEDVRGQIEIAWLDGRPYHQRKKPSYWPENRGMIVVEGVDQETDIEVLRAFLYVAAMPYGEDRLQPDQLPYGSGFVFLAYHDFPVQSFASITDYFGDEYTSITWPPAPYTRERVIYETAVAMQNIGQLYQQPFLNWRGKTRDDQQQLFTEVIAEELLKSNMAARLRSLPAILRKEYRVETHDGNIRQQTNRAEEILAKRLFNYSERGNNLGELGKVFDYQVPLKSTQKDKAGKIDLVSFNQDTDTVWLVEFKRAGNKDTLLRCLLEIATYYQLLDKEGFIESHRDMLGNLGPDCIRKAVLIFRGQPQHEEIEEMKDGKRPMLKQLAESLEITFFLLEESGSTFTAEKVLL</sequence>
<dbReference type="KEGG" id="pth:PTH_0699"/>
<dbReference type="EMBL" id="AP009389">
    <property type="protein sequence ID" value="BAF58880.1"/>
    <property type="molecule type" value="Genomic_DNA"/>
</dbReference>
<dbReference type="HOGENOM" id="CLU_631417_0_0_9"/>
<dbReference type="AlphaFoldDB" id="A5D4E9"/>
<reference evidence="2" key="1">
    <citation type="journal article" date="2008" name="Genome Res.">
        <title>The genome of Pelotomaculum thermopropionicum reveals niche-associated evolution in anaerobic microbiota.</title>
        <authorList>
            <person name="Kosaka T."/>
            <person name="Kato S."/>
            <person name="Shimoyama T."/>
            <person name="Ishii S."/>
            <person name="Abe T."/>
            <person name="Watanabe K."/>
        </authorList>
    </citation>
    <scope>NUCLEOTIDE SEQUENCE [LARGE SCALE GENOMIC DNA]</scope>
    <source>
        <strain evidence="2">DSM 13744 / JCM 10971 / SI</strain>
    </source>
</reference>